<feature type="region of interest" description="Disordered" evidence="1">
    <location>
        <begin position="26"/>
        <end position="62"/>
    </location>
</feature>
<dbReference type="RefSeq" id="WP_196079734.1">
    <property type="nucleotide sequence ID" value="NZ_JADPVI010000002.1"/>
</dbReference>
<keyword evidence="3" id="KW-0732">Signal</keyword>
<feature type="transmembrane region" description="Helical" evidence="2">
    <location>
        <begin position="69"/>
        <end position="85"/>
    </location>
</feature>
<dbReference type="EMBL" id="JADPVI010000002">
    <property type="protein sequence ID" value="MBF8457223.1"/>
    <property type="molecule type" value="Genomic_DNA"/>
</dbReference>
<protein>
    <recommendedName>
        <fullName evidence="6">Secreted protein with PEP-CTERM sorting signal</fullName>
    </recommendedName>
</protein>
<keyword evidence="2" id="KW-0472">Membrane</keyword>
<proteinExistence type="predicted"/>
<evidence type="ECO:0000313" key="4">
    <source>
        <dbReference type="EMBL" id="MBF8457223.1"/>
    </source>
</evidence>
<dbReference type="Proteomes" id="UP000660070">
    <property type="component" value="Unassembled WGS sequence"/>
</dbReference>
<evidence type="ECO:0008006" key="6">
    <source>
        <dbReference type="Google" id="ProtNLM"/>
    </source>
</evidence>
<comment type="caution">
    <text evidence="4">The sequence shown here is derived from an EMBL/GenBank/DDBJ whole genome shotgun (WGS) entry which is preliminary data.</text>
</comment>
<evidence type="ECO:0000256" key="1">
    <source>
        <dbReference type="SAM" id="MobiDB-lite"/>
    </source>
</evidence>
<feature type="signal peptide" evidence="3">
    <location>
        <begin position="1"/>
        <end position="20"/>
    </location>
</feature>
<feature type="chain" id="PRO_5045878993" description="Secreted protein with PEP-CTERM sorting signal" evidence="3">
    <location>
        <begin position="21"/>
        <end position="93"/>
    </location>
</feature>
<name>A0ABS0FC15_9FLAO</name>
<reference evidence="4 5" key="1">
    <citation type="submission" date="2020-11" db="EMBL/GenBank/DDBJ databases">
        <title>Kaistella gelatinilytica sp. nov., a flavobacterium isolated from Antarctic Soil.</title>
        <authorList>
            <person name="Li J."/>
        </authorList>
    </citation>
    <scope>NUCLEOTIDE SEQUENCE [LARGE SCALE GENOMIC DNA]</scope>
    <source>
        <strain evidence="4 5">G5-32</strain>
    </source>
</reference>
<evidence type="ECO:0000313" key="5">
    <source>
        <dbReference type="Proteomes" id="UP000660070"/>
    </source>
</evidence>
<sequence length="93" mass="10133">MKNILYLFFILIGVFSYAQHGPNPFAEKESDNAFNRTNATKDNETQANDGTAFDPGGGNPGDPLPIDNYIPLLAVTAVGIILYSTRTKKKLLS</sequence>
<keyword evidence="2" id="KW-0812">Transmembrane</keyword>
<evidence type="ECO:0000256" key="2">
    <source>
        <dbReference type="SAM" id="Phobius"/>
    </source>
</evidence>
<gene>
    <name evidence="4" type="ORF">IV494_08505</name>
</gene>
<evidence type="ECO:0000256" key="3">
    <source>
        <dbReference type="SAM" id="SignalP"/>
    </source>
</evidence>
<organism evidence="4 5">
    <name type="scientific">Kaistella gelatinilytica</name>
    <dbReference type="NCBI Taxonomy" id="2787636"/>
    <lineage>
        <taxon>Bacteria</taxon>
        <taxon>Pseudomonadati</taxon>
        <taxon>Bacteroidota</taxon>
        <taxon>Flavobacteriia</taxon>
        <taxon>Flavobacteriales</taxon>
        <taxon>Weeksellaceae</taxon>
        <taxon>Chryseobacterium group</taxon>
        <taxon>Kaistella</taxon>
    </lineage>
</organism>
<keyword evidence="5" id="KW-1185">Reference proteome</keyword>
<accession>A0ABS0FC15</accession>
<keyword evidence="2" id="KW-1133">Transmembrane helix</keyword>